<dbReference type="STRING" id="1569628.A0A316UXE3"/>
<dbReference type="EMBL" id="KZ819662">
    <property type="protein sequence ID" value="PWN29882.1"/>
    <property type="molecule type" value="Genomic_DNA"/>
</dbReference>
<proteinExistence type="predicted"/>
<evidence type="ECO:0000313" key="1">
    <source>
        <dbReference type="EMBL" id="PWN29882.1"/>
    </source>
</evidence>
<dbReference type="AlphaFoldDB" id="A0A316UXE3"/>
<name>A0A316UXE3_9BASI</name>
<evidence type="ECO:0008006" key="3">
    <source>
        <dbReference type="Google" id="ProtNLM"/>
    </source>
</evidence>
<dbReference type="PANTHER" id="PTHR37450:SF1">
    <property type="entry name" value="CIPC PROTEIN"/>
    <property type="match status" value="1"/>
</dbReference>
<organism evidence="1 2">
    <name type="scientific">Jaminaea rosea</name>
    <dbReference type="NCBI Taxonomy" id="1569628"/>
    <lineage>
        <taxon>Eukaryota</taxon>
        <taxon>Fungi</taxon>
        <taxon>Dikarya</taxon>
        <taxon>Basidiomycota</taxon>
        <taxon>Ustilaginomycotina</taxon>
        <taxon>Exobasidiomycetes</taxon>
        <taxon>Microstromatales</taxon>
        <taxon>Microstromatales incertae sedis</taxon>
        <taxon>Jaminaea</taxon>
    </lineage>
</organism>
<gene>
    <name evidence="1" type="ORF">BDZ90DRAFT_276400</name>
</gene>
<dbReference type="OrthoDB" id="9895617at2759"/>
<reference evidence="1 2" key="1">
    <citation type="journal article" date="2018" name="Mol. Biol. Evol.">
        <title>Broad Genomic Sampling Reveals a Smut Pathogenic Ancestry of the Fungal Clade Ustilaginomycotina.</title>
        <authorList>
            <person name="Kijpornyongpan T."/>
            <person name="Mondo S.J."/>
            <person name="Barry K."/>
            <person name="Sandor L."/>
            <person name="Lee J."/>
            <person name="Lipzen A."/>
            <person name="Pangilinan J."/>
            <person name="LaButti K."/>
            <person name="Hainaut M."/>
            <person name="Henrissat B."/>
            <person name="Grigoriev I.V."/>
            <person name="Spatafora J.W."/>
            <person name="Aime M.C."/>
        </authorList>
    </citation>
    <scope>NUCLEOTIDE SEQUENCE [LARGE SCALE GENOMIC DNA]</scope>
    <source>
        <strain evidence="1 2">MCA 5214</strain>
    </source>
</reference>
<dbReference type="InterPro" id="IPR022234">
    <property type="entry name" value="DUF3759"/>
</dbReference>
<protein>
    <recommendedName>
        <fullName evidence="3">Phosphoglycerate mutase family protein</fullName>
    </recommendedName>
</protein>
<accession>A0A316UXE3</accession>
<evidence type="ECO:0000313" key="2">
    <source>
        <dbReference type="Proteomes" id="UP000245884"/>
    </source>
</evidence>
<dbReference type="GeneID" id="37030748"/>
<sequence>MGFFSSDAHADVYQDRHEGKFSHELIAGAASFEAMKAYEDHERREGKPANHAMAKELLAAFVGGEVDKLFETKGLDYLDREKAKRHAIESAHEEYDNRYQ</sequence>
<dbReference type="Pfam" id="PF12585">
    <property type="entry name" value="DUF3759"/>
    <property type="match status" value="1"/>
</dbReference>
<keyword evidence="2" id="KW-1185">Reference proteome</keyword>
<dbReference type="PANTHER" id="PTHR37450">
    <property type="entry name" value="CIPC PROTEIN"/>
    <property type="match status" value="1"/>
</dbReference>
<dbReference type="Proteomes" id="UP000245884">
    <property type="component" value="Unassembled WGS sequence"/>
</dbReference>
<dbReference type="RefSeq" id="XP_025364494.1">
    <property type="nucleotide sequence ID" value="XM_025508925.1"/>
</dbReference>